<keyword evidence="1" id="KW-0880">Kelch repeat</keyword>
<sequence length="405" mass="46310">MSSLGVGFERVYVNTDIFQNTEQPEGRSGHSMVADESNLYVFGGYIPAYDRPLAYDSNVANNECNKSKILVEVWRFNFATRKWTQLEAAGIPDTCAASCLALHGKKLFVYGGTGYPFGQMMSNTIKVCECRHVSKSGAGSYWYLIETNPNVYNALDSGDNMPRRAYGQSLIFHENNIYTFGGAVGFHEEAVAELHKLDVHTKTWERLAPSGDLPIGRYKQEVACDKDRFYLFGGGRLHYAETLAIVYAYHFKNNRWDAVATRPDSKYGYPKCRCSFSLIQVESLIYVCGGITYSYGNTQQSLDDIWTISLIDFQWRKLSVRLPEPLYFHRASLSPSGFMYLFGGVLPSGQRSDRIYRWRIPHHISPLSELCWETVTRNFKSIDKETRLCLEMYYGIPNRFTERIF</sequence>
<evidence type="ECO:0000313" key="3">
    <source>
        <dbReference type="EMBL" id="KAK6167308.1"/>
    </source>
</evidence>
<dbReference type="EMBL" id="JAZGQO010000018">
    <property type="protein sequence ID" value="KAK6167308.1"/>
    <property type="molecule type" value="Genomic_DNA"/>
</dbReference>
<proteinExistence type="predicted"/>
<reference evidence="3 4" key="1">
    <citation type="submission" date="2024-01" db="EMBL/GenBank/DDBJ databases">
        <title>The genome of the rayed Mediterranean limpet Patella caerulea (Linnaeus, 1758).</title>
        <authorList>
            <person name="Anh-Thu Weber A."/>
            <person name="Halstead-Nussloch G."/>
        </authorList>
    </citation>
    <scope>NUCLEOTIDE SEQUENCE [LARGE SCALE GENOMIC DNA]</scope>
    <source>
        <strain evidence="3">AATW-2023a</strain>
        <tissue evidence="3">Whole specimen</tissue>
    </source>
</reference>
<dbReference type="Gene3D" id="2.120.10.80">
    <property type="entry name" value="Kelch-type beta propeller"/>
    <property type="match status" value="2"/>
</dbReference>
<dbReference type="Pfam" id="PF24681">
    <property type="entry name" value="Kelch_KLHDC2_KLHL20_DRC7"/>
    <property type="match status" value="1"/>
</dbReference>
<dbReference type="GO" id="GO:0032874">
    <property type="term" value="P:positive regulation of stress-activated MAPK cascade"/>
    <property type="evidence" value="ECO:0007669"/>
    <property type="project" value="TreeGrafter"/>
</dbReference>
<name>A0AAN8G7V4_PATCE</name>
<evidence type="ECO:0008006" key="5">
    <source>
        <dbReference type="Google" id="ProtNLM"/>
    </source>
</evidence>
<dbReference type="InterPro" id="IPR015915">
    <property type="entry name" value="Kelch-typ_b-propeller"/>
</dbReference>
<keyword evidence="4" id="KW-1185">Reference proteome</keyword>
<dbReference type="PANTHER" id="PTHR46428:SF1">
    <property type="entry name" value="KELCH DOMAIN-CONTAINING PROTEIN 10"/>
    <property type="match status" value="1"/>
</dbReference>
<protein>
    <recommendedName>
        <fullName evidence="5">Kelch domain-containing protein 10</fullName>
    </recommendedName>
</protein>
<evidence type="ECO:0000256" key="1">
    <source>
        <dbReference type="ARBA" id="ARBA00022441"/>
    </source>
</evidence>
<gene>
    <name evidence="3" type="ORF">SNE40_021373</name>
</gene>
<comment type="caution">
    <text evidence="3">The sequence shown here is derived from an EMBL/GenBank/DDBJ whole genome shotgun (WGS) entry which is preliminary data.</text>
</comment>
<organism evidence="3 4">
    <name type="scientific">Patella caerulea</name>
    <name type="common">Rayed Mediterranean limpet</name>
    <dbReference type="NCBI Taxonomy" id="87958"/>
    <lineage>
        <taxon>Eukaryota</taxon>
        <taxon>Metazoa</taxon>
        <taxon>Spiralia</taxon>
        <taxon>Lophotrochozoa</taxon>
        <taxon>Mollusca</taxon>
        <taxon>Gastropoda</taxon>
        <taxon>Patellogastropoda</taxon>
        <taxon>Patelloidea</taxon>
        <taxon>Patellidae</taxon>
        <taxon>Patella</taxon>
    </lineage>
</organism>
<dbReference type="Proteomes" id="UP001347796">
    <property type="component" value="Unassembled WGS sequence"/>
</dbReference>
<keyword evidence="2" id="KW-0677">Repeat</keyword>
<accession>A0AAN8G7V4</accession>
<evidence type="ECO:0000313" key="4">
    <source>
        <dbReference type="Proteomes" id="UP001347796"/>
    </source>
</evidence>
<evidence type="ECO:0000256" key="2">
    <source>
        <dbReference type="ARBA" id="ARBA00022737"/>
    </source>
</evidence>
<dbReference type="AlphaFoldDB" id="A0AAN8G7V4"/>
<dbReference type="SUPFAM" id="SSF117281">
    <property type="entry name" value="Kelch motif"/>
    <property type="match status" value="2"/>
</dbReference>
<dbReference type="PANTHER" id="PTHR46428">
    <property type="entry name" value="KELCH DOMAIN-CONTAINING PROTEIN 10"/>
    <property type="match status" value="1"/>
</dbReference>
<dbReference type="InterPro" id="IPR052125">
    <property type="entry name" value="KLHDC10"/>
</dbReference>